<protein>
    <submittedName>
        <fullName evidence="2">Uncharacterized protein</fullName>
    </submittedName>
</protein>
<reference evidence="3" key="1">
    <citation type="journal article" date="2019" name="Int. J. Syst. Evol. Microbiol.">
        <title>The Global Catalogue of Microorganisms (GCM) 10K type strain sequencing project: providing services to taxonomists for standard genome sequencing and annotation.</title>
        <authorList>
            <consortium name="The Broad Institute Genomics Platform"/>
            <consortium name="The Broad Institute Genome Sequencing Center for Infectious Disease"/>
            <person name="Wu L."/>
            <person name="Ma J."/>
        </authorList>
    </citation>
    <scope>NUCLEOTIDE SEQUENCE [LARGE SCALE GENOMIC DNA]</scope>
    <source>
        <strain evidence="3">CCUG 52478</strain>
    </source>
</reference>
<feature type="region of interest" description="Disordered" evidence="1">
    <location>
        <begin position="1"/>
        <end position="27"/>
    </location>
</feature>
<comment type="caution">
    <text evidence="2">The sequence shown here is derived from an EMBL/GenBank/DDBJ whole genome shotgun (WGS) entry which is preliminary data.</text>
</comment>
<feature type="region of interest" description="Disordered" evidence="1">
    <location>
        <begin position="145"/>
        <end position="170"/>
    </location>
</feature>
<proteinExistence type="predicted"/>
<dbReference type="Proteomes" id="UP001597229">
    <property type="component" value="Unassembled WGS sequence"/>
</dbReference>
<dbReference type="RefSeq" id="WP_367921452.1">
    <property type="nucleotide sequence ID" value="NZ_BAABAC010000042.1"/>
</dbReference>
<keyword evidence="3" id="KW-1185">Reference proteome</keyword>
<evidence type="ECO:0000313" key="2">
    <source>
        <dbReference type="EMBL" id="MFD1247313.1"/>
    </source>
</evidence>
<evidence type="ECO:0000256" key="1">
    <source>
        <dbReference type="SAM" id="MobiDB-lite"/>
    </source>
</evidence>
<feature type="compositionally biased region" description="Basic residues" evidence="1">
    <location>
        <begin position="160"/>
        <end position="170"/>
    </location>
</feature>
<sequence>MSQKRKSAATPESAAQPQVLRSKHHKLSVPKETLDQGWIVRLVEPTPSDAAAQRVDVVFTTHGNLIELSAAFDFEVELRESDEAGLDAVDPATHPSSDARHFREIIAARQALAAAEDSLQNAVAAAREAGDSWTVIGAAMGTTRQGAYRRFGNPPDRAPSARHHHAESTR</sequence>
<gene>
    <name evidence="2" type="ORF">ACFQ3F_05895</name>
</gene>
<name>A0ABW3VYM5_9ACTN</name>
<evidence type="ECO:0000313" key="3">
    <source>
        <dbReference type="Proteomes" id="UP001597229"/>
    </source>
</evidence>
<organism evidence="2 3">
    <name type="scientific">Nocardioides ginsengisoli</name>
    <dbReference type="NCBI Taxonomy" id="363868"/>
    <lineage>
        <taxon>Bacteria</taxon>
        <taxon>Bacillati</taxon>
        <taxon>Actinomycetota</taxon>
        <taxon>Actinomycetes</taxon>
        <taxon>Propionibacteriales</taxon>
        <taxon>Nocardioidaceae</taxon>
        <taxon>Nocardioides</taxon>
    </lineage>
</organism>
<dbReference type="EMBL" id="JBHTLX010000008">
    <property type="protein sequence ID" value="MFD1247313.1"/>
    <property type="molecule type" value="Genomic_DNA"/>
</dbReference>
<accession>A0ABW3VYM5</accession>